<dbReference type="OrthoDB" id="3561125at2759"/>
<proteinExistence type="predicted"/>
<name>A0A653CBN0_CALMS</name>
<reference evidence="1 2" key="1">
    <citation type="submission" date="2019-01" db="EMBL/GenBank/DDBJ databases">
        <authorList>
            <person name="Sayadi A."/>
        </authorList>
    </citation>
    <scope>NUCLEOTIDE SEQUENCE [LARGE SCALE GENOMIC DNA]</scope>
</reference>
<organism evidence="1 2">
    <name type="scientific">Callosobruchus maculatus</name>
    <name type="common">Southern cowpea weevil</name>
    <name type="synonym">Pulse bruchid</name>
    <dbReference type="NCBI Taxonomy" id="64391"/>
    <lineage>
        <taxon>Eukaryota</taxon>
        <taxon>Metazoa</taxon>
        <taxon>Ecdysozoa</taxon>
        <taxon>Arthropoda</taxon>
        <taxon>Hexapoda</taxon>
        <taxon>Insecta</taxon>
        <taxon>Pterygota</taxon>
        <taxon>Neoptera</taxon>
        <taxon>Endopterygota</taxon>
        <taxon>Coleoptera</taxon>
        <taxon>Polyphaga</taxon>
        <taxon>Cucujiformia</taxon>
        <taxon>Chrysomeloidea</taxon>
        <taxon>Chrysomelidae</taxon>
        <taxon>Bruchinae</taxon>
        <taxon>Bruchini</taxon>
        <taxon>Callosobruchus</taxon>
    </lineage>
</organism>
<gene>
    <name evidence="1" type="ORF">CALMAC_LOCUS7834</name>
</gene>
<dbReference type="AlphaFoldDB" id="A0A653CBN0"/>
<keyword evidence="2" id="KW-1185">Reference proteome</keyword>
<dbReference type="EMBL" id="CAACVG010007426">
    <property type="protein sequence ID" value="VEN45351.1"/>
    <property type="molecule type" value="Genomic_DNA"/>
</dbReference>
<protein>
    <submittedName>
        <fullName evidence="1">Uncharacterized protein</fullName>
    </submittedName>
</protein>
<evidence type="ECO:0000313" key="1">
    <source>
        <dbReference type="EMBL" id="VEN45351.1"/>
    </source>
</evidence>
<sequence>MNTMPFFKRNGCNKFFMISEDMVVNMCFPFKCRIAIDTRILILFRCKTTPRFRMFR</sequence>
<evidence type="ECO:0000313" key="2">
    <source>
        <dbReference type="Proteomes" id="UP000410492"/>
    </source>
</evidence>
<accession>A0A653CBN0</accession>
<dbReference type="Proteomes" id="UP000410492">
    <property type="component" value="Unassembled WGS sequence"/>
</dbReference>